<evidence type="ECO:0000256" key="8">
    <source>
        <dbReference type="PROSITE-ProRule" id="PRU01263"/>
    </source>
</evidence>
<evidence type="ECO:0000313" key="12">
    <source>
        <dbReference type="Proteomes" id="UP001153620"/>
    </source>
</evidence>
<evidence type="ECO:0000256" key="3">
    <source>
        <dbReference type="ARBA" id="ARBA00022737"/>
    </source>
</evidence>
<feature type="domain" description="C2H2-type" evidence="9">
    <location>
        <begin position="426"/>
        <end position="451"/>
    </location>
</feature>
<evidence type="ECO:0000256" key="5">
    <source>
        <dbReference type="ARBA" id="ARBA00022833"/>
    </source>
</evidence>
<evidence type="ECO:0000313" key="11">
    <source>
        <dbReference type="EMBL" id="CAG9810184.1"/>
    </source>
</evidence>
<keyword evidence="2 8" id="KW-0479">Metal-binding</keyword>
<evidence type="ECO:0000259" key="9">
    <source>
        <dbReference type="PROSITE" id="PS50157"/>
    </source>
</evidence>
<gene>
    <name evidence="11" type="ORF">CHIRRI_LOCUS13001</name>
</gene>
<feature type="domain" description="C2H2-type" evidence="9">
    <location>
        <begin position="398"/>
        <end position="425"/>
    </location>
</feature>
<feature type="domain" description="ZAD" evidence="10">
    <location>
        <begin position="7"/>
        <end position="71"/>
    </location>
</feature>
<evidence type="ECO:0000256" key="2">
    <source>
        <dbReference type="ARBA" id="ARBA00022723"/>
    </source>
</evidence>
<reference evidence="11" key="2">
    <citation type="submission" date="2022-10" db="EMBL/GenBank/DDBJ databases">
        <authorList>
            <consortium name="ENA_rothamsted_submissions"/>
            <consortium name="culmorum"/>
            <person name="King R."/>
        </authorList>
    </citation>
    <scope>NUCLEOTIDE SEQUENCE</scope>
</reference>
<name>A0A9N9S4H6_9DIPT</name>
<dbReference type="PANTHER" id="PTHR24376:SF216">
    <property type="entry name" value="ZINC FINGER PROTEIN 420-LIKE"/>
    <property type="match status" value="1"/>
</dbReference>
<dbReference type="Gene3D" id="3.30.160.60">
    <property type="entry name" value="Classic Zinc Finger"/>
    <property type="match status" value="3"/>
</dbReference>
<dbReference type="InterPro" id="IPR012934">
    <property type="entry name" value="Znf_AD"/>
</dbReference>
<feature type="binding site" evidence="8">
    <location>
        <position position="44"/>
    </location>
    <ligand>
        <name>Zn(2+)</name>
        <dbReference type="ChEBI" id="CHEBI:29105"/>
    </ligand>
</feature>
<dbReference type="OrthoDB" id="10039931at2759"/>
<keyword evidence="5 8" id="KW-0862">Zinc</keyword>
<evidence type="ECO:0000256" key="1">
    <source>
        <dbReference type="ARBA" id="ARBA00004123"/>
    </source>
</evidence>
<dbReference type="PROSITE" id="PS00028">
    <property type="entry name" value="ZINC_FINGER_C2H2_1"/>
    <property type="match status" value="6"/>
</dbReference>
<organism evidence="11 12">
    <name type="scientific">Chironomus riparius</name>
    <dbReference type="NCBI Taxonomy" id="315576"/>
    <lineage>
        <taxon>Eukaryota</taxon>
        <taxon>Metazoa</taxon>
        <taxon>Ecdysozoa</taxon>
        <taxon>Arthropoda</taxon>
        <taxon>Hexapoda</taxon>
        <taxon>Insecta</taxon>
        <taxon>Pterygota</taxon>
        <taxon>Neoptera</taxon>
        <taxon>Endopterygota</taxon>
        <taxon>Diptera</taxon>
        <taxon>Nematocera</taxon>
        <taxon>Chironomoidea</taxon>
        <taxon>Chironomidae</taxon>
        <taxon>Chironominae</taxon>
        <taxon>Chironomus</taxon>
    </lineage>
</organism>
<dbReference type="AlphaFoldDB" id="A0A9N9S4H6"/>
<comment type="subcellular location">
    <subcellularLocation>
        <location evidence="1">Nucleus</location>
    </subcellularLocation>
</comment>
<dbReference type="SMART" id="SM00868">
    <property type="entry name" value="zf-AD"/>
    <property type="match status" value="1"/>
</dbReference>
<feature type="domain" description="C2H2-type" evidence="9">
    <location>
        <begin position="339"/>
        <end position="368"/>
    </location>
</feature>
<dbReference type="EMBL" id="OU895880">
    <property type="protein sequence ID" value="CAG9810184.1"/>
    <property type="molecule type" value="Genomic_DNA"/>
</dbReference>
<dbReference type="PROSITE" id="PS51915">
    <property type="entry name" value="ZAD"/>
    <property type="match status" value="1"/>
</dbReference>
<feature type="binding site" evidence="8">
    <location>
        <position position="12"/>
    </location>
    <ligand>
        <name>Zn(2+)</name>
        <dbReference type="ChEBI" id="CHEBI:29105"/>
    </ligand>
</feature>
<evidence type="ECO:0000256" key="6">
    <source>
        <dbReference type="ARBA" id="ARBA00023242"/>
    </source>
</evidence>
<feature type="binding site" evidence="8">
    <location>
        <position position="47"/>
    </location>
    <ligand>
        <name>Zn(2+)</name>
        <dbReference type="ChEBI" id="CHEBI:29105"/>
    </ligand>
</feature>
<dbReference type="SMART" id="SM00355">
    <property type="entry name" value="ZnF_C2H2"/>
    <property type="match status" value="9"/>
</dbReference>
<dbReference type="InterPro" id="IPR013087">
    <property type="entry name" value="Znf_C2H2_type"/>
</dbReference>
<accession>A0A9N9S4H6</accession>
<keyword evidence="12" id="KW-1185">Reference proteome</keyword>
<dbReference type="GO" id="GO:0008270">
    <property type="term" value="F:zinc ion binding"/>
    <property type="evidence" value="ECO:0007669"/>
    <property type="project" value="UniProtKB-UniRule"/>
</dbReference>
<evidence type="ECO:0000256" key="7">
    <source>
        <dbReference type="PROSITE-ProRule" id="PRU00042"/>
    </source>
</evidence>
<keyword evidence="4 7" id="KW-0863">Zinc-finger</keyword>
<keyword evidence="3" id="KW-0677">Repeat</keyword>
<dbReference type="PROSITE" id="PS50157">
    <property type="entry name" value="ZINC_FINGER_C2H2_2"/>
    <property type="match status" value="4"/>
</dbReference>
<evidence type="ECO:0000259" key="10">
    <source>
        <dbReference type="PROSITE" id="PS51915"/>
    </source>
</evidence>
<dbReference type="SUPFAM" id="SSF57667">
    <property type="entry name" value="beta-beta-alpha zinc fingers"/>
    <property type="match status" value="4"/>
</dbReference>
<feature type="domain" description="C2H2-type" evidence="9">
    <location>
        <begin position="278"/>
        <end position="300"/>
    </location>
</feature>
<sequence>MSANYKTWCRLCGDIDAQVLDDVNLLKVTQRFIDISIAPPILICDDCNYQLSQFLLFTIRAKEVNEMFKGLDDEDPNDLCIRRLNAYRSHFKLSALLALESTNFSQDIKPDEDIEEIYEFIDDAESIEALVEPDAIVEEILVETVNDDEEMDEIVEEYVDEELENEESLEDDKTFMYHMSNSNKLLKLFTFKCHLCDQTVYPNMKLLTEHCQTVHNSQPSVKCCSDECGKMLQTWRRLMIHKEKHFPSEEAMTCGICHTVFATKAGFENHKKTHERQFICSFCAKTFSEQKTLRFHEETHRTPLDARKSFECPKCHHKFITKQACQNHISMKHEKVVTVSCLVEGCGKGFFTRKAMLEHQRTHRDKTFGCNKCDFMSKTKSQLNVHLEKHVKIEDNGLGCQKCGIEFGNVKKLKVHLASHDGEETFNCGKCDATFIEKQELSIHFRMHNEL</sequence>
<keyword evidence="6" id="KW-0539">Nucleus</keyword>
<reference evidence="11" key="1">
    <citation type="submission" date="2022-01" db="EMBL/GenBank/DDBJ databases">
        <authorList>
            <person name="King R."/>
        </authorList>
    </citation>
    <scope>NUCLEOTIDE SEQUENCE</scope>
</reference>
<dbReference type="Proteomes" id="UP001153620">
    <property type="component" value="Chromosome 4"/>
</dbReference>
<dbReference type="GO" id="GO:0000978">
    <property type="term" value="F:RNA polymerase II cis-regulatory region sequence-specific DNA binding"/>
    <property type="evidence" value="ECO:0007669"/>
    <property type="project" value="TreeGrafter"/>
</dbReference>
<protein>
    <submittedName>
        <fullName evidence="11">Uncharacterized protein</fullName>
    </submittedName>
</protein>
<dbReference type="PANTHER" id="PTHR24376">
    <property type="entry name" value="ZINC FINGER PROTEIN"/>
    <property type="match status" value="1"/>
</dbReference>
<dbReference type="GO" id="GO:0005634">
    <property type="term" value="C:nucleus"/>
    <property type="evidence" value="ECO:0007669"/>
    <property type="project" value="UniProtKB-SubCell"/>
</dbReference>
<proteinExistence type="predicted"/>
<feature type="binding site" evidence="8">
    <location>
        <position position="9"/>
    </location>
    <ligand>
        <name>Zn(2+)</name>
        <dbReference type="ChEBI" id="CHEBI:29105"/>
    </ligand>
</feature>
<evidence type="ECO:0000256" key="4">
    <source>
        <dbReference type="ARBA" id="ARBA00022771"/>
    </source>
</evidence>
<dbReference type="InterPro" id="IPR036236">
    <property type="entry name" value="Znf_C2H2_sf"/>
</dbReference>
<dbReference type="Pfam" id="PF00096">
    <property type="entry name" value="zf-C2H2"/>
    <property type="match status" value="1"/>
</dbReference>
<dbReference type="GO" id="GO:0001228">
    <property type="term" value="F:DNA-binding transcription activator activity, RNA polymerase II-specific"/>
    <property type="evidence" value="ECO:0007669"/>
    <property type="project" value="TreeGrafter"/>
</dbReference>